<feature type="compositionally biased region" description="Basic and acidic residues" evidence="4">
    <location>
        <begin position="133"/>
        <end position="147"/>
    </location>
</feature>
<dbReference type="CDD" id="cd00473">
    <property type="entry name" value="bS6"/>
    <property type="match status" value="1"/>
</dbReference>
<keyword evidence="3 5" id="KW-0689">Ribosomal protein</keyword>
<dbReference type="InterPro" id="IPR020814">
    <property type="entry name" value="Ribosomal_S6_plastid/chlpt"/>
</dbReference>
<dbReference type="InterPro" id="IPR014717">
    <property type="entry name" value="Transl_elong_EF1B/ribsomal_bS6"/>
</dbReference>
<dbReference type="NCBIfam" id="TIGR00166">
    <property type="entry name" value="S6"/>
    <property type="match status" value="1"/>
</dbReference>
<name>A0A2M6R7G9_9BACT</name>
<comment type="caution">
    <text evidence="5">The sequence shown here is derived from an EMBL/GenBank/DDBJ whole genome shotgun (WGS) entry which is preliminary data.</text>
</comment>
<feature type="region of interest" description="Disordered" evidence="4">
    <location>
        <begin position="90"/>
        <end position="147"/>
    </location>
</feature>
<dbReference type="PANTHER" id="PTHR21011">
    <property type="entry name" value="MITOCHONDRIAL 28S RIBOSOMAL PROTEIN S6"/>
    <property type="match status" value="1"/>
</dbReference>
<keyword evidence="3" id="KW-0699">rRNA-binding</keyword>
<comment type="similarity">
    <text evidence="1 3">Belongs to the bacterial ribosomal protein bS6 family.</text>
</comment>
<dbReference type="AlphaFoldDB" id="A0A2M6R7G9"/>
<protein>
    <recommendedName>
        <fullName evidence="2 3">Small ribosomal subunit protein bS6</fullName>
    </recommendedName>
</protein>
<dbReference type="GO" id="GO:0005840">
    <property type="term" value="C:ribosome"/>
    <property type="evidence" value="ECO:0007669"/>
    <property type="project" value="UniProtKB-KW"/>
</dbReference>
<evidence type="ECO:0000313" key="5">
    <source>
        <dbReference type="EMBL" id="PIS06634.1"/>
    </source>
</evidence>
<comment type="function">
    <text evidence="3">Binds together with bS18 to 16S ribosomal RNA.</text>
</comment>
<dbReference type="SUPFAM" id="SSF54995">
    <property type="entry name" value="Ribosomal protein S6"/>
    <property type="match status" value="1"/>
</dbReference>
<dbReference type="PANTHER" id="PTHR21011:SF1">
    <property type="entry name" value="SMALL RIBOSOMAL SUBUNIT PROTEIN BS6M"/>
    <property type="match status" value="1"/>
</dbReference>
<feature type="compositionally biased region" description="Low complexity" evidence="4">
    <location>
        <begin position="116"/>
        <end position="132"/>
    </location>
</feature>
<sequence>MYMTYDITVITGNDADLSHVLQHIAEIGGVVKKRIDLGVRPFAYPINKQLEGVYSAFMVDAPAEGIGQLDRALTIDTTVIRHLILTTDSEMSTYQPPKAPETQEERMHARDEHPVDVAPKAPQKAPKVPVIVKTKEETTQESQERQKVLDEKLAQILDEK</sequence>
<gene>
    <name evidence="3 5" type="primary">rpsF</name>
    <name evidence="5" type="ORF">COT79_03650</name>
</gene>
<dbReference type="Pfam" id="PF01250">
    <property type="entry name" value="Ribosomal_S6"/>
    <property type="match status" value="1"/>
</dbReference>
<dbReference type="GO" id="GO:0005737">
    <property type="term" value="C:cytoplasm"/>
    <property type="evidence" value="ECO:0007669"/>
    <property type="project" value="UniProtKB-ARBA"/>
</dbReference>
<evidence type="ECO:0000256" key="2">
    <source>
        <dbReference type="ARBA" id="ARBA00035294"/>
    </source>
</evidence>
<proteinExistence type="inferred from homology"/>
<dbReference type="Proteomes" id="UP000231162">
    <property type="component" value="Unassembled WGS sequence"/>
</dbReference>
<dbReference type="InterPro" id="IPR035980">
    <property type="entry name" value="Ribosomal_bS6_sf"/>
</dbReference>
<dbReference type="GO" id="GO:0006412">
    <property type="term" value="P:translation"/>
    <property type="evidence" value="ECO:0007669"/>
    <property type="project" value="UniProtKB-UniRule"/>
</dbReference>
<evidence type="ECO:0000256" key="1">
    <source>
        <dbReference type="ARBA" id="ARBA00009512"/>
    </source>
</evidence>
<dbReference type="Gene3D" id="3.30.70.60">
    <property type="match status" value="1"/>
</dbReference>
<dbReference type="GO" id="GO:0003735">
    <property type="term" value="F:structural constituent of ribosome"/>
    <property type="evidence" value="ECO:0007669"/>
    <property type="project" value="InterPro"/>
</dbReference>
<keyword evidence="3" id="KW-0687">Ribonucleoprotein</keyword>
<organism evidence="5 6">
    <name type="scientific">Candidatus Berkelbacteria bacterium CG10_big_fil_rev_8_21_14_0_10_43_14</name>
    <dbReference type="NCBI Taxonomy" id="1974515"/>
    <lineage>
        <taxon>Bacteria</taxon>
        <taxon>Candidatus Berkelbacteria</taxon>
    </lineage>
</organism>
<dbReference type="GO" id="GO:0070181">
    <property type="term" value="F:small ribosomal subunit rRNA binding"/>
    <property type="evidence" value="ECO:0007669"/>
    <property type="project" value="TreeGrafter"/>
</dbReference>
<dbReference type="HAMAP" id="MF_00360">
    <property type="entry name" value="Ribosomal_bS6"/>
    <property type="match status" value="1"/>
</dbReference>
<accession>A0A2M6R7G9</accession>
<dbReference type="EMBL" id="PEZX01000045">
    <property type="protein sequence ID" value="PIS06634.1"/>
    <property type="molecule type" value="Genomic_DNA"/>
</dbReference>
<evidence type="ECO:0000256" key="3">
    <source>
        <dbReference type="HAMAP-Rule" id="MF_00360"/>
    </source>
</evidence>
<reference evidence="6" key="1">
    <citation type="submission" date="2017-09" db="EMBL/GenBank/DDBJ databases">
        <title>Depth-based differentiation of microbial function through sediment-hosted aquifers and enrichment of novel symbionts in the deep terrestrial subsurface.</title>
        <authorList>
            <person name="Probst A.J."/>
            <person name="Ladd B."/>
            <person name="Jarett J.K."/>
            <person name="Geller-Mcgrath D.E."/>
            <person name="Sieber C.M.K."/>
            <person name="Emerson J.B."/>
            <person name="Anantharaman K."/>
            <person name="Thomas B.C."/>
            <person name="Malmstrom R."/>
            <person name="Stieglmeier M."/>
            <person name="Klingl A."/>
            <person name="Woyke T."/>
            <person name="Ryan C.M."/>
            <person name="Banfield J.F."/>
        </authorList>
    </citation>
    <scope>NUCLEOTIDE SEQUENCE [LARGE SCALE GENOMIC DNA]</scope>
</reference>
<dbReference type="InterPro" id="IPR000529">
    <property type="entry name" value="Ribosomal_bS6"/>
</dbReference>
<keyword evidence="3" id="KW-0694">RNA-binding</keyword>
<evidence type="ECO:0000313" key="6">
    <source>
        <dbReference type="Proteomes" id="UP000231162"/>
    </source>
</evidence>
<evidence type="ECO:0000256" key="4">
    <source>
        <dbReference type="SAM" id="MobiDB-lite"/>
    </source>
</evidence>
<dbReference type="GO" id="GO:1990904">
    <property type="term" value="C:ribonucleoprotein complex"/>
    <property type="evidence" value="ECO:0007669"/>
    <property type="project" value="UniProtKB-KW"/>
</dbReference>
<feature type="compositionally biased region" description="Basic and acidic residues" evidence="4">
    <location>
        <begin position="101"/>
        <end position="115"/>
    </location>
</feature>